<dbReference type="SUPFAM" id="SSF54236">
    <property type="entry name" value="Ubiquitin-like"/>
    <property type="match status" value="1"/>
</dbReference>
<dbReference type="Proteomes" id="UP000507470">
    <property type="component" value="Unassembled WGS sequence"/>
</dbReference>
<organism evidence="4 5">
    <name type="scientific">Mytilus coruscus</name>
    <name type="common">Sea mussel</name>
    <dbReference type="NCBI Taxonomy" id="42192"/>
    <lineage>
        <taxon>Eukaryota</taxon>
        <taxon>Metazoa</taxon>
        <taxon>Spiralia</taxon>
        <taxon>Lophotrochozoa</taxon>
        <taxon>Mollusca</taxon>
        <taxon>Bivalvia</taxon>
        <taxon>Autobranchia</taxon>
        <taxon>Pteriomorphia</taxon>
        <taxon>Mytilida</taxon>
        <taxon>Mytiloidea</taxon>
        <taxon>Mytilidae</taxon>
        <taxon>Mytilinae</taxon>
        <taxon>Mytilus</taxon>
    </lineage>
</organism>
<dbReference type="InterPro" id="IPR048945">
    <property type="entry name" value="RASSF8/10_RA"/>
</dbReference>
<feature type="compositionally biased region" description="Basic and acidic residues" evidence="2">
    <location>
        <begin position="243"/>
        <end position="276"/>
    </location>
</feature>
<dbReference type="PANTHER" id="PTHR15286">
    <property type="entry name" value="RAS-ASSOCIATING DOMAIN CONTAINING PROTEIN"/>
    <property type="match status" value="1"/>
</dbReference>
<dbReference type="AlphaFoldDB" id="A0A6J8E875"/>
<dbReference type="PROSITE" id="PS50200">
    <property type="entry name" value="RA"/>
    <property type="match status" value="1"/>
</dbReference>
<dbReference type="Pfam" id="PF21712">
    <property type="entry name" value="RASSF8-10_RA"/>
    <property type="match status" value="1"/>
</dbReference>
<evidence type="ECO:0000313" key="5">
    <source>
        <dbReference type="Proteomes" id="UP000507470"/>
    </source>
</evidence>
<gene>
    <name evidence="4" type="ORF">MCOR_49512</name>
</gene>
<evidence type="ECO:0000256" key="1">
    <source>
        <dbReference type="SAM" id="Coils"/>
    </source>
</evidence>
<feature type="coiled-coil region" evidence="1">
    <location>
        <begin position="428"/>
        <end position="483"/>
    </location>
</feature>
<accession>A0A6J8E875</accession>
<dbReference type="GO" id="GO:0007165">
    <property type="term" value="P:signal transduction"/>
    <property type="evidence" value="ECO:0007669"/>
    <property type="project" value="InterPro"/>
</dbReference>
<evidence type="ECO:0000256" key="2">
    <source>
        <dbReference type="SAM" id="MobiDB-lite"/>
    </source>
</evidence>
<dbReference type="Gene3D" id="3.10.20.90">
    <property type="entry name" value="Phosphatidylinositol 3-kinase Catalytic Subunit, Chain A, domain 1"/>
    <property type="match status" value="1"/>
</dbReference>
<sequence>MELKVRVDGIPRIVCGVTENTTCQDIVIALAHAMGRTGTFTLIEKWQDNERPLNKAEFPVKVLQKWGEYANEVQLLLQLSDQTKKEFQKSKDQVKSKENFQHNFTPPLHKEGPVRRSLTFSGAHNVANPSVKRKNEQQKHSCKLQNISEKENIGDVSLTQSLPTYRFMNSSKQRVDRQPPLLFNPPPPAPHQASHHPYAQVRNISRNQNVSEPQIAQHHQPPSQPHIPQEETTHYANQQKPDYLNRPDNHTHQHAHHGDRNDISGKYKHFNGELEKTANQGPHQNKYSPVHTRTGSSPARNSPNKIASPVSPTDSRGQSPNLSLYNRNRQSAFSPVIPRQKSPNSPKTLVNGDLDFRVYSPEQESSDVVEYDLDSNFPDLYSGKKKDQVVEEYYMPGEKLASPIKEVCQDDSEFVKMQELVTRQQERIKHQESQLEVIDSEITTLEKKDIEQANELIQIADDKNKLEQKRKQFETELSKLESTKWVDLVQAERQAEAKIRSEILEFKSQTTKVGSELKNLQNKLNSLEKDIENEKNELKEEKEKQELEEKQLKEEVEKVKIKMKTLSDTGDGDKLLIVNIENELKELSEELDRKKDEVVQLEKKLKDANMREFKQVTPMGSDKGKPSDSGEVVLKVLEGRKSPNLGIGRKMIASPLSKILSVSKNPNGVWV</sequence>
<proteinExistence type="predicted"/>
<name>A0A6J8E875_MYTCO</name>
<feature type="compositionally biased region" description="Polar residues" evidence="2">
    <location>
        <begin position="277"/>
        <end position="323"/>
    </location>
</feature>
<feature type="region of interest" description="Disordered" evidence="2">
    <location>
        <begin position="240"/>
        <end position="323"/>
    </location>
</feature>
<evidence type="ECO:0000259" key="3">
    <source>
        <dbReference type="PROSITE" id="PS50200"/>
    </source>
</evidence>
<dbReference type="OrthoDB" id="10051571at2759"/>
<keyword evidence="5" id="KW-1185">Reference proteome</keyword>
<keyword evidence="1" id="KW-0175">Coiled coil</keyword>
<dbReference type="InterPro" id="IPR033593">
    <property type="entry name" value="N-RASSF"/>
</dbReference>
<dbReference type="InterPro" id="IPR000159">
    <property type="entry name" value="RA_dom"/>
</dbReference>
<reference evidence="4 5" key="1">
    <citation type="submission" date="2020-06" db="EMBL/GenBank/DDBJ databases">
        <authorList>
            <person name="Li R."/>
            <person name="Bekaert M."/>
        </authorList>
    </citation>
    <scope>NUCLEOTIDE SEQUENCE [LARGE SCALE GENOMIC DNA]</scope>
    <source>
        <strain evidence="5">wild</strain>
    </source>
</reference>
<feature type="domain" description="Ras-associating" evidence="3">
    <location>
        <begin position="1"/>
        <end position="82"/>
    </location>
</feature>
<evidence type="ECO:0000313" key="4">
    <source>
        <dbReference type="EMBL" id="CAC5416944.1"/>
    </source>
</evidence>
<dbReference type="EMBL" id="CACVKT020008725">
    <property type="protein sequence ID" value="CAC5416944.1"/>
    <property type="molecule type" value="Genomic_DNA"/>
</dbReference>
<dbReference type="PANTHER" id="PTHR15286:SF6">
    <property type="entry name" value="GH01133P"/>
    <property type="match status" value="1"/>
</dbReference>
<feature type="region of interest" description="Disordered" evidence="2">
    <location>
        <begin position="171"/>
        <end position="196"/>
    </location>
</feature>
<feature type="coiled-coil region" evidence="1">
    <location>
        <begin position="510"/>
        <end position="611"/>
    </location>
</feature>
<protein>
    <submittedName>
        <fullName evidence="4">RASSF7_8</fullName>
    </submittedName>
</protein>
<dbReference type="InterPro" id="IPR029071">
    <property type="entry name" value="Ubiquitin-like_domsf"/>
</dbReference>